<dbReference type="Proteomes" id="UP000248631">
    <property type="component" value="Unassembled WGS sequence"/>
</dbReference>
<proteinExistence type="predicted"/>
<dbReference type="PANTHER" id="PTHR48111">
    <property type="entry name" value="REGULATOR OF RPOS"/>
    <property type="match status" value="1"/>
</dbReference>
<evidence type="ECO:0000256" key="2">
    <source>
        <dbReference type="ARBA" id="ARBA00022490"/>
    </source>
</evidence>
<comment type="caution">
    <text evidence="12">The sequence shown here is derived from an EMBL/GenBank/DDBJ whole genome shotgun (WGS) entry which is preliminary data.</text>
</comment>
<dbReference type="SMART" id="SM00448">
    <property type="entry name" value="REC"/>
    <property type="match status" value="1"/>
</dbReference>
<reference evidence="12 13" key="1">
    <citation type="submission" date="2014-12" db="EMBL/GenBank/DDBJ databases">
        <title>Complete genome sequence of Herbaspirillum rubrisubalbicans Os38.</title>
        <authorList>
            <person name="Chen M."/>
            <person name="An Q."/>
        </authorList>
    </citation>
    <scope>NUCLEOTIDE SEQUENCE [LARGE SCALE GENOMIC DNA]</scope>
    <source>
        <strain evidence="12 13">Os38</strain>
    </source>
</reference>
<evidence type="ECO:0000256" key="1">
    <source>
        <dbReference type="ARBA" id="ARBA00004496"/>
    </source>
</evidence>
<dbReference type="Gene3D" id="1.10.10.10">
    <property type="entry name" value="Winged helix-like DNA-binding domain superfamily/Winged helix DNA-binding domain"/>
    <property type="match status" value="1"/>
</dbReference>
<evidence type="ECO:0000256" key="4">
    <source>
        <dbReference type="ARBA" id="ARBA00023012"/>
    </source>
</evidence>
<keyword evidence="2" id="KW-0963">Cytoplasm</keyword>
<keyword evidence="3 8" id="KW-0597">Phosphoprotein</keyword>
<dbReference type="InterPro" id="IPR011006">
    <property type="entry name" value="CheY-like_superfamily"/>
</dbReference>
<keyword evidence="5" id="KW-0805">Transcription regulation</keyword>
<sequence>MRLLLVEDDFMLGDSVRKGFYPLGFVVDWMRDGISAQAALEVESYAAVVLDLGLPGRNGLEVLKKLRQDRDNTPVIIASACDAVQQRIAGLNAGADDYVNKPFDLEELAARIRALLRRVQGRQSSTMVHGELEFDPAAQVVRHRGRRVALSAREMLVLSALIEKPEAVLSRAQLVERIYGWNEEVDSNTIEVHIHALRKKIAPDVVRNIRGLGYTMAH</sequence>
<dbReference type="CDD" id="cd17624">
    <property type="entry name" value="REC_OmpR_PmrA-like"/>
    <property type="match status" value="1"/>
</dbReference>
<dbReference type="InterPro" id="IPR036388">
    <property type="entry name" value="WH-like_DNA-bd_sf"/>
</dbReference>
<evidence type="ECO:0000256" key="6">
    <source>
        <dbReference type="ARBA" id="ARBA00023125"/>
    </source>
</evidence>
<dbReference type="InterPro" id="IPR039420">
    <property type="entry name" value="WalR-like"/>
</dbReference>
<keyword evidence="4" id="KW-0902">Two-component regulatory system</keyword>
<dbReference type="InterPro" id="IPR001789">
    <property type="entry name" value="Sig_transdc_resp-reg_receiver"/>
</dbReference>
<evidence type="ECO:0000256" key="9">
    <source>
        <dbReference type="PROSITE-ProRule" id="PRU01091"/>
    </source>
</evidence>
<evidence type="ECO:0000259" key="11">
    <source>
        <dbReference type="PROSITE" id="PS51755"/>
    </source>
</evidence>
<accession>A0ABX9C468</accession>
<keyword evidence="6 9" id="KW-0238">DNA-binding</keyword>
<evidence type="ECO:0000256" key="3">
    <source>
        <dbReference type="ARBA" id="ARBA00022553"/>
    </source>
</evidence>
<gene>
    <name evidence="12" type="ORF">RB24_07670</name>
</gene>
<dbReference type="CDD" id="cd00383">
    <property type="entry name" value="trans_reg_C"/>
    <property type="match status" value="1"/>
</dbReference>
<name>A0ABX9C468_9BURK</name>
<keyword evidence="7" id="KW-0804">Transcription</keyword>
<feature type="domain" description="Response regulatory" evidence="10">
    <location>
        <begin position="2"/>
        <end position="116"/>
    </location>
</feature>
<dbReference type="PROSITE" id="PS50110">
    <property type="entry name" value="RESPONSE_REGULATORY"/>
    <property type="match status" value="1"/>
</dbReference>
<dbReference type="SUPFAM" id="SSF52172">
    <property type="entry name" value="CheY-like"/>
    <property type="match status" value="1"/>
</dbReference>
<organism evidence="12 13">
    <name type="scientific">Herbaspirillum rubrisubalbicans</name>
    <dbReference type="NCBI Taxonomy" id="80842"/>
    <lineage>
        <taxon>Bacteria</taxon>
        <taxon>Pseudomonadati</taxon>
        <taxon>Pseudomonadota</taxon>
        <taxon>Betaproteobacteria</taxon>
        <taxon>Burkholderiales</taxon>
        <taxon>Oxalobacteraceae</taxon>
        <taxon>Herbaspirillum</taxon>
    </lineage>
</organism>
<feature type="DNA-binding region" description="OmpR/PhoB-type" evidence="9">
    <location>
        <begin position="124"/>
        <end position="218"/>
    </location>
</feature>
<evidence type="ECO:0000313" key="12">
    <source>
        <dbReference type="EMBL" id="RAM65173.1"/>
    </source>
</evidence>
<dbReference type="EMBL" id="JUGD01000009">
    <property type="protein sequence ID" value="RAM65173.1"/>
    <property type="molecule type" value="Genomic_DNA"/>
</dbReference>
<keyword evidence="13" id="KW-1185">Reference proteome</keyword>
<feature type="domain" description="OmpR/PhoB-type" evidence="11">
    <location>
        <begin position="124"/>
        <end position="218"/>
    </location>
</feature>
<dbReference type="Pfam" id="PF00072">
    <property type="entry name" value="Response_reg"/>
    <property type="match status" value="1"/>
</dbReference>
<dbReference type="Pfam" id="PF00486">
    <property type="entry name" value="Trans_reg_C"/>
    <property type="match status" value="1"/>
</dbReference>
<dbReference type="InterPro" id="IPR001867">
    <property type="entry name" value="OmpR/PhoB-type_DNA-bd"/>
</dbReference>
<dbReference type="Gene3D" id="6.10.250.690">
    <property type="match status" value="1"/>
</dbReference>
<protein>
    <submittedName>
        <fullName evidence="12">XRE family transcriptional regulator</fullName>
    </submittedName>
</protein>
<evidence type="ECO:0000313" key="13">
    <source>
        <dbReference type="Proteomes" id="UP000248631"/>
    </source>
</evidence>
<dbReference type="Gene3D" id="3.40.50.2300">
    <property type="match status" value="1"/>
</dbReference>
<dbReference type="PROSITE" id="PS51755">
    <property type="entry name" value="OMPR_PHOB"/>
    <property type="match status" value="1"/>
</dbReference>
<evidence type="ECO:0000256" key="5">
    <source>
        <dbReference type="ARBA" id="ARBA00023015"/>
    </source>
</evidence>
<dbReference type="RefSeq" id="WP_044531283.1">
    <property type="nucleotide sequence ID" value="NZ_JALJXK010000001.1"/>
</dbReference>
<dbReference type="SMART" id="SM00862">
    <property type="entry name" value="Trans_reg_C"/>
    <property type="match status" value="1"/>
</dbReference>
<dbReference type="PANTHER" id="PTHR48111:SF35">
    <property type="entry name" value="TRANSCRIPTIONAL REGULATORY PROTEIN QSEB"/>
    <property type="match status" value="1"/>
</dbReference>
<feature type="modified residue" description="4-aspartylphosphate" evidence="8">
    <location>
        <position position="51"/>
    </location>
</feature>
<evidence type="ECO:0000259" key="10">
    <source>
        <dbReference type="PROSITE" id="PS50110"/>
    </source>
</evidence>
<evidence type="ECO:0000256" key="8">
    <source>
        <dbReference type="PROSITE-ProRule" id="PRU00169"/>
    </source>
</evidence>
<evidence type="ECO:0000256" key="7">
    <source>
        <dbReference type="ARBA" id="ARBA00023163"/>
    </source>
</evidence>
<comment type="subcellular location">
    <subcellularLocation>
        <location evidence="1">Cytoplasm</location>
    </subcellularLocation>
</comment>